<proteinExistence type="predicted"/>
<dbReference type="InterPro" id="IPR013653">
    <property type="entry name" value="GCN5-like_dom"/>
</dbReference>
<evidence type="ECO:0000313" key="4">
    <source>
        <dbReference type="EMBL" id="OXR40877.1"/>
    </source>
</evidence>
<evidence type="ECO:0000313" key="5">
    <source>
        <dbReference type="Proteomes" id="UP000215506"/>
    </source>
</evidence>
<dbReference type="AlphaFoldDB" id="A0A231GW74"/>
<accession>A0A231GW74</accession>
<reference evidence="4 5" key="1">
    <citation type="submission" date="2017-07" db="EMBL/GenBank/DDBJ databases">
        <title>First draft Genome Sequence of Nocardia cerradoensis isolated from human infection.</title>
        <authorList>
            <person name="Carrasco G."/>
        </authorList>
    </citation>
    <scope>NUCLEOTIDE SEQUENCE [LARGE SCALE GENOMIC DNA]</scope>
    <source>
        <strain evidence="4 5">CNM20130759</strain>
    </source>
</reference>
<dbReference type="Proteomes" id="UP000215506">
    <property type="component" value="Unassembled WGS sequence"/>
</dbReference>
<protein>
    <recommendedName>
        <fullName evidence="3">N-acetyltransferase domain-containing protein</fullName>
    </recommendedName>
</protein>
<dbReference type="InterPro" id="IPR016181">
    <property type="entry name" value="Acyl_CoA_acyltransferase"/>
</dbReference>
<dbReference type="PANTHER" id="PTHR43420">
    <property type="entry name" value="ACETYLTRANSFERASE"/>
    <property type="match status" value="1"/>
</dbReference>
<dbReference type="InterPro" id="IPR000182">
    <property type="entry name" value="GNAT_dom"/>
</dbReference>
<name>A0A231GW74_9NOCA</name>
<comment type="caution">
    <text evidence="4">The sequence shown here is derived from an EMBL/GenBank/DDBJ whole genome shotgun (WGS) entry which is preliminary data.</text>
</comment>
<keyword evidence="1" id="KW-0808">Transferase</keyword>
<dbReference type="PROSITE" id="PS51186">
    <property type="entry name" value="GNAT"/>
    <property type="match status" value="1"/>
</dbReference>
<evidence type="ECO:0000259" key="3">
    <source>
        <dbReference type="PROSITE" id="PS51186"/>
    </source>
</evidence>
<sequence>MTVQQGRSEQGVEYGGGARCLHAQHPLDDPVRTSLRGAHSRFATWVGRIGRYDPAVSAFIGHPPSLDPQDWADLATVLGPGGGTALRGYGHRPPPDWRVLRTLETVQMDGSALRVAHDPDAVRLTGADVPEILELIARTEPGPYLARTIEMGAYLGLRVDGRLVALAGERMHPPGWTEISAVCTDPEFRGRGYASRLVRAVGAGIRARGEIPFLHAVAGNTTAIALYRTLGFTVRKRSLLTFVQAPAS</sequence>
<keyword evidence="5" id="KW-1185">Reference proteome</keyword>
<gene>
    <name evidence="4" type="ORF">B7C42_07012</name>
</gene>
<dbReference type="Pfam" id="PF08445">
    <property type="entry name" value="FR47"/>
    <property type="match status" value="1"/>
</dbReference>
<organism evidence="4 5">
    <name type="scientific">Nocardia cerradoensis</name>
    <dbReference type="NCBI Taxonomy" id="85688"/>
    <lineage>
        <taxon>Bacteria</taxon>
        <taxon>Bacillati</taxon>
        <taxon>Actinomycetota</taxon>
        <taxon>Actinomycetes</taxon>
        <taxon>Mycobacteriales</taxon>
        <taxon>Nocardiaceae</taxon>
        <taxon>Nocardia</taxon>
    </lineage>
</organism>
<evidence type="ECO:0000256" key="1">
    <source>
        <dbReference type="ARBA" id="ARBA00022679"/>
    </source>
</evidence>
<dbReference type="Gene3D" id="3.40.630.30">
    <property type="match status" value="1"/>
</dbReference>
<feature type="domain" description="N-acetyltransferase" evidence="3">
    <location>
        <begin position="119"/>
        <end position="248"/>
    </location>
</feature>
<dbReference type="CDD" id="cd04301">
    <property type="entry name" value="NAT_SF"/>
    <property type="match status" value="1"/>
</dbReference>
<dbReference type="GO" id="GO:0016747">
    <property type="term" value="F:acyltransferase activity, transferring groups other than amino-acyl groups"/>
    <property type="evidence" value="ECO:0007669"/>
    <property type="project" value="InterPro"/>
</dbReference>
<dbReference type="EMBL" id="NGAF01000025">
    <property type="protein sequence ID" value="OXR40877.1"/>
    <property type="molecule type" value="Genomic_DNA"/>
</dbReference>
<dbReference type="PANTHER" id="PTHR43420:SF3">
    <property type="entry name" value="N-ACETYLTRANSFERASE DOMAIN-CONTAINING PROTEIN"/>
    <property type="match status" value="1"/>
</dbReference>
<dbReference type="SUPFAM" id="SSF55729">
    <property type="entry name" value="Acyl-CoA N-acyltransferases (Nat)"/>
    <property type="match status" value="1"/>
</dbReference>
<keyword evidence="2" id="KW-0012">Acyltransferase</keyword>
<evidence type="ECO:0000256" key="2">
    <source>
        <dbReference type="ARBA" id="ARBA00023315"/>
    </source>
</evidence>
<dbReference type="InterPro" id="IPR050680">
    <property type="entry name" value="YpeA/RimI_acetyltransf"/>
</dbReference>